<feature type="transmembrane region" description="Helical" evidence="1">
    <location>
        <begin position="12"/>
        <end position="36"/>
    </location>
</feature>
<proteinExistence type="predicted"/>
<dbReference type="GeneID" id="119727494"/>
<feature type="transmembrane region" description="Helical" evidence="1">
    <location>
        <begin position="126"/>
        <end position="149"/>
    </location>
</feature>
<organism evidence="2 3">
    <name type="scientific">Patiria miniata</name>
    <name type="common">Bat star</name>
    <name type="synonym">Asterina miniata</name>
    <dbReference type="NCBI Taxonomy" id="46514"/>
    <lineage>
        <taxon>Eukaryota</taxon>
        <taxon>Metazoa</taxon>
        <taxon>Echinodermata</taxon>
        <taxon>Eleutherozoa</taxon>
        <taxon>Asterozoa</taxon>
        <taxon>Asteroidea</taxon>
        <taxon>Valvatacea</taxon>
        <taxon>Valvatida</taxon>
        <taxon>Asterinidae</taxon>
        <taxon>Patiria</taxon>
    </lineage>
</organism>
<feature type="transmembrane region" description="Helical" evidence="1">
    <location>
        <begin position="88"/>
        <end position="114"/>
    </location>
</feature>
<dbReference type="EnsemblMetazoa" id="XM_038199381.1">
    <property type="protein sequence ID" value="XP_038055309.1"/>
    <property type="gene ID" value="LOC119727494"/>
</dbReference>
<feature type="transmembrane region" description="Helical" evidence="1">
    <location>
        <begin position="56"/>
        <end position="81"/>
    </location>
</feature>
<keyword evidence="3" id="KW-1185">Reference proteome</keyword>
<dbReference type="OMA" id="CITSFFM"/>
<dbReference type="PANTHER" id="PTHR36694:SF11">
    <property type="entry name" value="LP21121P-RELATED"/>
    <property type="match status" value="1"/>
</dbReference>
<dbReference type="PANTHER" id="PTHR36694">
    <property type="entry name" value="PASIFLORA 1, ISOFORM A-RELATED"/>
    <property type="match status" value="1"/>
</dbReference>
<dbReference type="OrthoDB" id="7455636at2759"/>
<protein>
    <submittedName>
        <fullName evidence="2">Uncharacterized protein</fullName>
    </submittedName>
</protein>
<keyword evidence="1" id="KW-0812">Transmembrane</keyword>
<keyword evidence="1" id="KW-1133">Transmembrane helix</keyword>
<name>A0A913ZV05_PATMI</name>
<evidence type="ECO:0000313" key="2">
    <source>
        <dbReference type="EnsemblMetazoa" id="XP_038055309.1"/>
    </source>
</evidence>
<evidence type="ECO:0000313" key="3">
    <source>
        <dbReference type="Proteomes" id="UP000887568"/>
    </source>
</evidence>
<keyword evidence="1" id="KW-0472">Membrane</keyword>
<dbReference type="AlphaFoldDB" id="A0A913ZV05"/>
<accession>A0A913ZV05</accession>
<evidence type="ECO:0000256" key="1">
    <source>
        <dbReference type="SAM" id="Phobius"/>
    </source>
</evidence>
<dbReference type="Proteomes" id="UP000887568">
    <property type="component" value="Unplaced"/>
</dbReference>
<sequence>MPIVKNCCCCGLRTGCIVVGIFSMVTSLAWAAWGGYNLYESGILQSETFEDVAPFYYGYAVGVGLWVFLCLSSFLMVAGVCCDRRGLLIPYIVAGVLAILVHCSLCALYLYIMILVFEDGYVHDVFNLVALSLSGIFIVLDSLSLLCVISRYQELRYGEDARLVRQESVFPVQGPAIGMSVSQSRRY</sequence>
<dbReference type="RefSeq" id="XP_038055309.1">
    <property type="nucleotide sequence ID" value="XM_038199381.1"/>
</dbReference>
<reference evidence="2" key="1">
    <citation type="submission" date="2022-11" db="UniProtKB">
        <authorList>
            <consortium name="EnsemblMetazoa"/>
        </authorList>
    </citation>
    <scope>IDENTIFICATION</scope>
</reference>